<evidence type="ECO:0000256" key="1">
    <source>
        <dbReference type="SAM" id="MobiDB-lite"/>
    </source>
</evidence>
<evidence type="ECO:0000313" key="2">
    <source>
        <dbReference type="EMBL" id="KAJ8494819.1"/>
    </source>
</evidence>
<reference evidence="2" key="1">
    <citation type="submission" date="2022-11" db="EMBL/GenBank/DDBJ databases">
        <title>Genome Sequence of Cubamyces cubensis.</title>
        <authorList>
            <person name="Buettner E."/>
        </authorList>
    </citation>
    <scope>NUCLEOTIDE SEQUENCE</scope>
    <source>
        <strain evidence="2">MPL-01</strain>
    </source>
</reference>
<dbReference type="AlphaFoldDB" id="A0AAD7U1B9"/>
<evidence type="ECO:0000313" key="3">
    <source>
        <dbReference type="Proteomes" id="UP001215151"/>
    </source>
</evidence>
<proteinExistence type="predicted"/>
<comment type="caution">
    <text evidence="2">The sequence shown here is derived from an EMBL/GenBank/DDBJ whole genome shotgun (WGS) entry which is preliminary data.</text>
</comment>
<protein>
    <submittedName>
        <fullName evidence="2">Uncharacterized protein</fullName>
    </submittedName>
</protein>
<dbReference type="EMBL" id="JAPEVG010000031">
    <property type="protein sequence ID" value="KAJ8494819.1"/>
    <property type="molecule type" value="Genomic_DNA"/>
</dbReference>
<organism evidence="2 3">
    <name type="scientific">Trametes cubensis</name>
    <dbReference type="NCBI Taxonomy" id="1111947"/>
    <lineage>
        <taxon>Eukaryota</taxon>
        <taxon>Fungi</taxon>
        <taxon>Dikarya</taxon>
        <taxon>Basidiomycota</taxon>
        <taxon>Agaricomycotina</taxon>
        <taxon>Agaricomycetes</taxon>
        <taxon>Polyporales</taxon>
        <taxon>Polyporaceae</taxon>
        <taxon>Trametes</taxon>
    </lineage>
</organism>
<feature type="compositionally biased region" description="Polar residues" evidence="1">
    <location>
        <begin position="12"/>
        <end position="22"/>
    </location>
</feature>
<keyword evidence="3" id="KW-1185">Reference proteome</keyword>
<gene>
    <name evidence="2" type="ORF">ONZ51_g2087</name>
</gene>
<name>A0AAD7U1B9_9APHY</name>
<dbReference type="Proteomes" id="UP001215151">
    <property type="component" value="Unassembled WGS sequence"/>
</dbReference>
<accession>A0AAD7U1B9</accession>
<sequence>MSEASAPLTPATDPNSSSSTLVNHPHPPPGMAPSTADADTTSPSSDPPQSDGVATPHATLRTIDELPTAGGTGDPLWTYRLSASFGTIAEQIAAASRALASVPAGPQAGGAGVVGETGLRAEVDALAKRLEGIERAQEAMSAQLKGVQETLGRLQLSEARARTHKEEEKGHQDNVTVEEVVVASRDGPGGDNATGGSEGEFKSPVEIAIEELQKKVEGVIETIKLDQARLYARLHNATVTVNKMAIQAPIMANGKTPPNFPNTKGEFEHLTKERYEALLKGYNLPIKGDTNAKREALREFIGLTPPA</sequence>
<feature type="compositionally biased region" description="Low complexity" evidence="1">
    <location>
        <begin position="32"/>
        <end position="48"/>
    </location>
</feature>
<feature type="region of interest" description="Disordered" evidence="1">
    <location>
        <begin position="1"/>
        <end position="74"/>
    </location>
</feature>